<dbReference type="RefSeq" id="XP_004254307.1">
    <property type="nucleotide sequence ID" value="XM_004254259.1"/>
</dbReference>
<sequence length="301" mass="33457">MKKTYVFDIDGTLKIPKEKEATEAVKNALKKEVEQRNEIVIATGRPLKTALWFTDSLDILPITILTSNGNLTVRKSIDTTEVLYYSPLNKEKCITVVREMGRLGVQAFLVLCNAQNILTGKTDDNVRVRDYISALDNKANTTEKANEGEPSTLTLSSQDTDISYVPVDPEKVKEMLDYDILNIHVHPNTNEQMNLVIETLKLFDSDDLKMVRSSDTIVDINDPKNSKGTCLEKLGFGGFCVYMGDSENDIPGIEWAVKKSGVGVAMGNAFDSVKEKANFVTKSVDEDGVVFALDYVNHSFK</sequence>
<dbReference type="Gene3D" id="3.40.50.1000">
    <property type="entry name" value="HAD superfamily/HAD-like"/>
    <property type="match status" value="1"/>
</dbReference>
<dbReference type="SUPFAM" id="SSF56784">
    <property type="entry name" value="HAD-like"/>
    <property type="match status" value="1"/>
</dbReference>
<dbReference type="InterPro" id="IPR036412">
    <property type="entry name" value="HAD-like_sf"/>
</dbReference>
<dbReference type="Gene3D" id="3.30.1240.10">
    <property type="match status" value="1"/>
</dbReference>
<dbReference type="GO" id="GO:0000287">
    <property type="term" value="F:magnesium ion binding"/>
    <property type="evidence" value="ECO:0007669"/>
    <property type="project" value="TreeGrafter"/>
</dbReference>
<dbReference type="EMBL" id="KB206860">
    <property type="protein sequence ID" value="ELP87536.1"/>
    <property type="molecule type" value="Genomic_DNA"/>
</dbReference>
<dbReference type="AlphaFoldDB" id="A0A0A1U6S6"/>
<organism evidence="1 2">
    <name type="scientific">Entamoeba invadens IP1</name>
    <dbReference type="NCBI Taxonomy" id="370355"/>
    <lineage>
        <taxon>Eukaryota</taxon>
        <taxon>Amoebozoa</taxon>
        <taxon>Evosea</taxon>
        <taxon>Archamoebae</taxon>
        <taxon>Mastigamoebida</taxon>
        <taxon>Entamoebidae</taxon>
        <taxon>Entamoeba</taxon>
    </lineage>
</organism>
<accession>A0A0A1U6S6</accession>
<name>A0A0A1U6S6_ENTIV</name>
<dbReference type="GeneID" id="14886326"/>
<dbReference type="InterPro" id="IPR023214">
    <property type="entry name" value="HAD_sf"/>
</dbReference>
<dbReference type="VEuPathDB" id="AmoebaDB:EIN_098630"/>
<dbReference type="PANTHER" id="PTHR10000">
    <property type="entry name" value="PHOSPHOSERINE PHOSPHATASE"/>
    <property type="match status" value="1"/>
</dbReference>
<dbReference type="PANTHER" id="PTHR10000:SF8">
    <property type="entry name" value="HAD SUPERFAMILY HYDROLASE-LIKE, TYPE 3"/>
    <property type="match status" value="1"/>
</dbReference>
<dbReference type="GO" id="GO:0016791">
    <property type="term" value="F:phosphatase activity"/>
    <property type="evidence" value="ECO:0007669"/>
    <property type="project" value="TreeGrafter"/>
</dbReference>
<proteinExistence type="predicted"/>
<protein>
    <recommendedName>
        <fullName evidence="3">Phosphatase yidA</fullName>
    </recommendedName>
</protein>
<gene>
    <name evidence="1" type="ORF">EIN_098630</name>
</gene>
<dbReference type="KEGG" id="eiv:EIN_098630"/>
<evidence type="ECO:0000313" key="2">
    <source>
        <dbReference type="Proteomes" id="UP000014680"/>
    </source>
</evidence>
<evidence type="ECO:0000313" key="1">
    <source>
        <dbReference type="EMBL" id="ELP87536.1"/>
    </source>
</evidence>
<dbReference type="Pfam" id="PF08282">
    <property type="entry name" value="Hydrolase_3"/>
    <property type="match status" value="1"/>
</dbReference>
<dbReference type="GO" id="GO:0005829">
    <property type="term" value="C:cytosol"/>
    <property type="evidence" value="ECO:0007669"/>
    <property type="project" value="TreeGrafter"/>
</dbReference>
<dbReference type="Proteomes" id="UP000014680">
    <property type="component" value="Unassembled WGS sequence"/>
</dbReference>
<keyword evidence="2" id="KW-1185">Reference proteome</keyword>
<dbReference type="OMA" id="LNIQACM"/>
<dbReference type="OrthoDB" id="27226at2759"/>
<reference evidence="1 2" key="1">
    <citation type="submission" date="2012-10" db="EMBL/GenBank/DDBJ databases">
        <authorList>
            <person name="Zafar N."/>
            <person name="Inman J."/>
            <person name="Hall N."/>
            <person name="Lorenzi H."/>
            <person name="Caler E."/>
        </authorList>
    </citation>
    <scope>NUCLEOTIDE SEQUENCE [LARGE SCALE GENOMIC DNA]</scope>
    <source>
        <strain evidence="1 2">IP1</strain>
    </source>
</reference>
<evidence type="ECO:0008006" key="3">
    <source>
        <dbReference type="Google" id="ProtNLM"/>
    </source>
</evidence>